<proteinExistence type="predicted"/>
<gene>
    <name evidence="1" type="ORF">GM658_16650</name>
</gene>
<dbReference type="SUPFAM" id="SSF52058">
    <property type="entry name" value="L domain-like"/>
    <property type="match status" value="1"/>
</dbReference>
<dbReference type="EMBL" id="WNKX01000012">
    <property type="protein sequence ID" value="MTW12237.1"/>
    <property type="molecule type" value="Genomic_DNA"/>
</dbReference>
<dbReference type="AlphaFoldDB" id="A0A6L6QJY1"/>
<evidence type="ECO:0000313" key="2">
    <source>
        <dbReference type="Proteomes" id="UP000472320"/>
    </source>
</evidence>
<keyword evidence="2" id="KW-1185">Reference proteome</keyword>
<reference evidence="1 2" key="1">
    <citation type="submission" date="2019-11" db="EMBL/GenBank/DDBJ databases">
        <title>Type strains purchased from KCTC, JCM and DSMZ.</title>
        <authorList>
            <person name="Lu H."/>
        </authorList>
    </citation>
    <scope>NUCLEOTIDE SEQUENCE [LARGE SCALE GENOMIC DNA]</scope>
    <source>
        <strain evidence="1 2">JCM 31587</strain>
    </source>
</reference>
<dbReference type="Proteomes" id="UP000472320">
    <property type="component" value="Unassembled WGS sequence"/>
</dbReference>
<name>A0A6L6QJY1_9BURK</name>
<accession>A0A6L6QJY1</accession>
<dbReference type="Gene3D" id="3.80.10.10">
    <property type="entry name" value="Ribonuclease Inhibitor"/>
    <property type="match status" value="1"/>
</dbReference>
<sequence length="234" mass="26820">MPIAKEDGFFQTHDLAHTTCLGIESERIAACVERIRETRTRGVFGSPGFGFHCKKVDFLREMPWVEAVWFWDICLDDIDGLYSLENLRYFGMHPKRPPIDFGRFPRLKKAVIEPKAKDRGLDELSELELLHLWHFRPADKTFSALNLPVSLVEFQINWASPESLESLPPLPHLRRLEIHRCRNLTDLGKLNEKFPHLEHLVVSSSGRVTAAEGMRAIQGLDKLSHAFVANTKLV</sequence>
<evidence type="ECO:0008006" key="3">
    <source>
        <dbReference type="Google" id="ProtNLM"/>
    </source>
</evidence>
<dbReference type="OrthoDB" id="9157385at2"/>
<protein>
    <recommendedName>
        <fullName evidence="3">Leucine-rich repeat domain-containing protein</fullName>
    </recommendedName>
</protein>
<dbReference type="RefSeq" id="WP_155455177.1">
    <property type="nucleotide sequence ID" value="NZ_WNKX01000012.1"/>
</dbReference>
<dbReference type="InterPro" id="IPR032675">
    <property type="entry name" value="LRR_dom_sf"/>
</dbReference>
<organism evidence="1 2">
    <name type="scientific">Massilia eburnea</name>
    <dbReference type="NCBI Taxonomy" id="1776165"/>
    <lineage>
        <taxon>Bacteria</taxon>
        <taxon>Pseudomonadati</taxon>
        <taxon>Pseudomonadota</taxon>
        <taxon>Betaproteobacteria</taxon>
        <taxon>Burkholderiales</taxon>
        <taxon>Oxalobacteraceae</taxon>
        <taxon>Telluria group</taxon>
        <taxon>Massilia</taxon>
    </lineage>
</organism>
<evidence type="ECO:0000313" key="1">
    <source>
        <dbReference type="EMBL" id="MTW12237.1"/>
    </source>
</evidence>
<comment type="caution">
    <text evidence="1">The sequence shown here is derived from an EMBL/GenBank/DDBJ whole genome shotgun (WGS) entry which is preliminary data.</text>
</comment>